<comment type="caution">
    <text evidence="12">The sequence shown here is derived from an EMBL/GenBank/DDBJ whole genome shotgun (WGS) entry which is preliminary data.</text>
</comment>
<gene>
    <name evidence="12" type="ORF">ESZ50_00170</name>
</gene>
<evidence type="ECO:0000256" key="5">
    <source>
        <dbReference type="ARBA" id="ARBA00022984"/>
    </source>
</evidence>
<sequence length="406" mass="43825">MFKPLKLLITSLVGFLLLSSGSAISAAIFQPTIESQAGITIDAQTGQVIASKNDQERLPIASISKLIVIYLVEQAIKDGKLTADQPVKVSAQIASFSQDASVANVTLSTDRTYTVHELETAALLPSANGAAMALAELVAGSQNAYYQTANQLLDSWGIKDSHWVSASGLKGSYLTAFDSNQDGDAENKLSAREVAIISQKLLLDYPDILSITQQKTASFPGIDGNMTTISNTDELLGVSKYNLQGLKTGHTENNGVNFVGYAHVNGRAVITVTLNAPEKKNFSDTEAMLDSTAQLTKVTNLKPKSTITVLNAQTKKGVVNITAKKALPIFYSVSGHIPKITSKIQQTTKNQQAPIQTSTLLAKQTVTLDINDLNDYLTQKPSLTYYADKPVQKTNFLVTWYRTTFN</sequence>
<dbReference type="InterPro" id="IPR001967">
    <property type="entry name" value="Peptidase_S11_N"/>
</dbReference>
<comment type="similarity">
    <text evidence="1 9">Belongs to the peptidase S11 family.</text>
</comment>
<evidence type="ECO:0000256" key="7">
    <source>
        <dbReference type="PIRSR" id="PIRSR618044-1"/>
    </source>
</evidence>
<dbReference type="GO" id="GO:0006508">
    <property type="term" value="P:proteolysis"/>
    <property type="evidence" value="ECO:0007669"/>
    <property type="project" value="InterPro"/>
</dbReference>
<keyword evidence="5" id="KW-0573">Peptidoglycan synthesis</keyword>
<dbReference type="PANTHER" id="PTHR21581">
    <property type="entry name" value="D-ALANYL-D-ALANINE CARBOXYPEPTIDASE"/>
    <property type="match status" value="1"/>
</dbReference>
<feature type="domain" description="Peptidase S11 D-alanyl-D-alanine carboxypeptidase A N-terminal" evidence="11">
    <location>
        <begin position="30"/>
        <end position="277"/>
    </location>
</feature>
<keyword evidence="13" id="KW-1185">Reference proteome</keyword>
<dbReference type="GO" id="GO:0071555">
    <property type="term" value="P:cell wall organization"/>
    <property type="evidence" value="ECO:0007669"/>
    <property type="project" value="UniProtKB-KW"/>
</dbReference>
<evidence type="ECO:0000256" key="2">
    <source>
        <dbReference type="ARBA" id="ARBA00022729"/>
    </source>
</evidence>
<dbReference type="SUPFAM" id="SSF56601">
    <property type="entry name" value="beta-lactamase/transpeptidase-like"/>
    <property type="match status" value="1"/>
</dbReference>
<accession>A0A6C2CCQ5</accession>
<dbReference type="InterPro" id="IPR012338">
    <property type="entry name" value="Beta-lactam/transpept-like"/>
</dbReference>
<dbReference type="GO" id="GO:0009252">
    <property type="term" value="P:peptidoglycan biosynthetic process"/>
    <property type="evidence" value="ECO:0007669"/>
    <property type="project" value="UniProtKB-KW"/>
</dbReference>
<evidence type="ECO:0000259" key="11">
    <source>
        <dbReference type="Pfam" id="PF00768"/>
    </source>
</evidence>
<protein>
    <submittedName>
        <fullName evidence="12">D-alanyl-D-alanine carboxypeptidase</fullName>
    </submittedName>
</protein>
<dbReference type="Proteomes" id="UP000371977">
    <property type="component" value="Unassembled WGS sequence"/>
</dbReference>
<keyword evidence="12" id="KW-0121">Carboxypeptidase</keyword>
<feature type="signal peptide" evidence="10">
    <location>
        <begin position="1"/>
        <end position="25"/>
    </location>
</feature>
<dbReference type="Pfam" id="PF00768">
    <property type="entry name" value="Peptidase_S11"/>
    <property type="match status" value="1"/>
</dbReference>
<dbReference type="EMBL" id="SDGZ01000003">
    <property type="protein sequence ID" value="TYC50985.1"/>
    <property type="molecule type" value="Genomic_DNA"/>
</dbReference>
<dbReference type="OrthoDB" id="9791132at2"/>
<evidence type="ECO:0000256" key="10">
    <source>
        <dbReference type="SAM" id="SignalP"/>
    </source>
</evidence>
<feature type="active site" evidence="7">
    <location>
        <position position="126"/>
    </location>
</feature>
<feature type="binding site" evidence="8">
    <location>
        <position position="247"/>
    </location>
    <ligand>
        <name>substrate</name>
    </ligand>
</feature>
<keyword evidence="3" id="KW-0378">Hydrolase</keyword>
<dbReference type="PANTHER" id="PTHR21581:SF11">
    <property type="entry name" value="D-ALANYL-D-ALANINE CARBOXYPEPTIDASE DACA"/>
    <property type="match status" value="1"/>
</dbReference>
<dbReference type="PRINTS" id="PR00725">
    <property type="entry name" value="DADACBPTASE1"/>
</dbReference>
<reference evidence="12 13" key="1">
    <citation type="submission" date="2019-01" db="EMBL/GenBank/DDBJ databases">
        <title>Weissella sp. nov., a novel lactic acid bacterium isolated from animal feces.</title>
        <authorList>
            <person name="Wang L.-T."/>
        </authorList>
    </citation>
    <scope>NUCLEOTIDE SEQUENCE [LARGE SCALE GENOMIC DNA]</scope>
    <source>
        <strain evidence="12 13">8H-2</strain>
    </source>
</reference>
<evidence type="ECO:0000256" key="4">
    <source>
        <dbReference type="ARBA" id="ARBA00022960"/>
    </source>
</evidence>
<dbReference type="AlphaFoldDB" id="A0A6C2CCQ5"/>
<dbReference type="GO" id="GO:0008360">
    <property type="term" value="P:regulation of cell shape"/>
    <property type="evidence" value="ECO:0007669"/>
    <property type="project" value="UniProtKB-KW"/>
</dbReference>
<evidence type="ECO:0000256" key="8">
    <source>
        <dbReference type="PIRSR" id="PIRSR618044-2"/>
    </source>
</evidence>
<keyword evidence="12" id="KW-0645">Protease</keyword>
<keyword evidence="2 10" id="KW-0732">Signal</keyword>
<keyword evidence="6" id="KW-0961">Cell wall biogenesis/degradation</keyword>
<evidence type="ECO:0000313" key="13">
    <source>
        <dbReference type="Proteomes" id="UP000371977"/>
    </source>
</evidence>
<organism evidence="12 13">
    <name type="scientific">Weissella muntiaci</name>
    <dbReference type="NCBI Taxonomy" id="2508881"/>
    <lineage>
        <taxon>Bacteria</taxon>
        <taxon>Bacillati</taxon>
        <taxon>Bacillota</taxon>
        <taxon>Bacilli</taxon>
        <taxon>Lactobacillales</taxon>
        <taxon>Lactobacillaceae</taxon>
        <taxon>Weissella</taxon>
    </lineage>
</organism>
<dbReference type="InterPro" id="IPR018044">
    <property type="entry name" value="Peptidase_S11"/>
</dbReference>
<proteinExistence type="inferred from homology"/>
<keyword evidence="4" id="KW-0133">Cell shape</keyword>
<feature type="chain" id="PRO_5039654963" evidence="10">
    <location>
        <begin position="26"/>
        <end position="406"/>
    </location>
</feature>
<evidence type="ECO:0000313" key="12">
    <source>
        <dbReference type="EMBL" id="TYC50985.1"/>
    </source>
</evidence>
<dbReference type="Gene3D" id="3.40.710.10">
    <property type="entry name" value="DD-peptidase/beta-lactamase superfamily"/>
    <property type="match status" value="1"/>
</dbReference>
<dbReference type="RefSeq" id="WP_148621571.1">
    <property type="nucleotide sequence ID" value="NZ_SDGZ01000003.1"/>
</dbReference>
<dbReference type="GO" id="GO:0009002">
    <property type="term" value="F:serine-type D-Ala-D-Ala carboxypeptidase activity"/>
    <property type="evidence" value="ECO:0007669"/>
    <property type="project" value="InterPro"/>
</dbReference>
<evidence type="ECO:0000256" key="3">
    <source>
        <dbReference type="ARBA" id="ARBA00022801"/>
    </source>
</evidence>
<name>A0A6C2CCQ5_9LACO</name>
<evidence type="ECO:0000256" key="1">
    <source>
        <dbReference type="ARBA" id="ARBA00007164"/>
    </source>
</evidence>
<evidence type="ECO:0000256" key="9">
    <source>
        <dbReference type="RuleBase" id="RU004016"/>
    </source>
</evidence>
<feature type="active site" description="Proton acceptor" evidence="7">
    <location>
        <position position="65"/>
    </location>
</feature>
<feature type="active site" description="Acyl-ester intermediate" evidence="7">
    <location>
        <position position="62"/>
    </location>
</feature>
<evidence type="ECO:0000256" key="6">
    <source>
        <dbReference type="ARBA" id="ARBA00023316"/>
    </source>
</evidence>